<reference evidence="2" key="1">
    <citation type="submission" date="2019-12" db="EMBL/GenBank/DDBJ databases">
        <authorList>
            <person name="Scholes J."/>
        </authorList>
    </citation>
    <scope>NUCLEOTIDE SEQUENCE</scope>
</reference>
<sequence length="58" mass="6435">HGRARAKQARRAMPRAPRNRIAEGGARRGGDLDMRKELLEVHGVQVKTLGDLVDLGFM</sequence>
<proteinExistence type="predicted"/>
<evidence type="ECO:0000313" key="3">
    <source>
        <dbReference type="Proteomes" id="UP001153555"/>
    </source>
</evidence>
<protein>
    <submittedName>
        <fullName evidence="2">Uncharacterized protein</fullName>
    </submittedName>
</protein>
<organism evidence="2 3">
    <name type="scientific">Striga hermonthica</name>
    <name type="common">Purple witchweed</name>
    <name type="synonym">Buchnera hermonthica</name>
    <dbReference type="NCBI Taxonomy" id="68872"/>
    <lineage>
        <taxon>Eukaryota</taxon>
        <taxon>Viridiplantae</taxon>
        <taxon>Streptophyta</taxon>
        <taxon>Embryophyta</taxon>
        <taxon>Tracheophyta</taxon>
        <taxon>Spermatophyta</taxon>
        <taxon>Magnoliopsida</taxon>
        <taxon>eudicotyledons</taxon>
        <taxon>Gunneridae</taxon>
        <taxon>Pentapetalae</taxon>
        <taxon>asterids</taxon>
        <taxon>lamiids</taxon>
        <taxon>Lamiales</taxon>
        <taxon>Orobanchaceae</taxon>
        <taxon>Buchnereae</taxon>
        <taxon>Striga</taxon>
    </lineage>
</organism>
<feature type="region of interest" description="Disordered" evidence="1">
    <location>
        <begin position="1"/>
        <end position="29"/>
    </location>
</feature>
<dbReference type="Proteomes" id="UP001153555">
    <property type="component" value="Unassembled WGS sequence"/>
</dbReference>
<dbReference type="AlphaFoldDB" id="A0A9N7N8C8"/>
<feature type="non-terminal residue" evidence="2">
    <location>
        <position position="1"/>
    </location>
</feature>
<comment type="caution">
    <text evidence="2">The sequence shown here is derived from an EMBL/GenBank/DDBJ whole genome shotgun (WGS) entry which is preliminary data.</text>
</comment>
<feature type="compositionally biased region" description="Basic residues" evidence="1">
    <location>
        <begin position="1"/>
        <end position="13"/>
    </location>
</feature>
<dbReference type="EMBL" id="CACSLK010027773">
    <property type="protein sequence ID" value="CAA0829016.1"/>
    <property type="molecule type" value="Genomic_DNA"/>
</dbReference>
<gene>
    <name evidence="2" type="ORF">SHERM_24608</name>
</gene>
<evidence type="ECO:0000256" key="1">
    <source>
        <dbReference type="SAM" id="MobiDB-lite"/>
    </source>
</evidence>
<evidence type="ECO:0000313" key="2">
    <source>
        <dbReference type="EMBL" id="CAA0829016.1"/>
    </source>
</evidence>
<name>A0A9N7N8C8_STRHE</name>
<accession>A0A9N7N8C8</accession>
<keyword evidence="3" id="KW-1185">Reference proteome</keyword>
<feature type="non-terminal residue" evidence="2">
    <location>
        <position position="58"/>
    </location>
</feature>